<evidence type="ECO:0000313" key="12">
    <source>
        <dbReference type="Proteomes" id="UP000271937"/>
    </source>
</evidence>
<feature type="transmembrane region" description="Helical" evidence="8">
    <location>
        <begin position="519"/>
        <end position="537"/>
    </location>
</feature>
<reference evidence="11 12" key="1">
    <citation type="submission" date="2018-11" db="EMBL/GenBank/DDBJ databases">
        <title>Flavobacterium sp. nov., YIM 102600 draft genome.</title>
        <authorList>
            <person name="Li G."/>
            <person name="Jiang Y."/>
        </authorList>
    </citation>
    <scope>NUCLEOTIDE SEQUENCE [LARGE SCALE GENOMIC DNA]</scope>
    <source>
        <strain evidence="11 12">YIM 102600</strain>
    </source>
</reference>
<feature type="transmembrane region" description="Helical" evidence="8">
    <location>
        <begin position="399"/>
        <end position="416"/>
    </location>
</feature>
<gene>
    <name evidence="11" type="ORF">EG849_07230</name>
</gene>
<keyword evidence="12" id="KW-1185">Reference proteome</keyword>
<sequence length="741" mass="84481">MIQKVRNFTDSTNFSNALKVTLAAVIPALFFSFQGNFLIGFNIAIGAFLAYPSDIPSNLKHKINGLLVASLLVAGCNLIVNLLHLFPLVFYPVVSLLIFFFSMISVYGQRATQVSFSALLSICLSFGHIQEDFSMMLQYSGLMLVGGLFYLLISLIFAYIRPHRYVELQIASCLKLTAKYMKLRGDLWNVNSEREKIVEKQLILQVELNTIHENLREVLIKNRTNTSGTSDQTRKMTLVFISLLEILELALATSFDHTKLQQKFEKHPKLLKTYQNLAYNLASSLKAIFKSIENHQKYVPKHSLLKDLESLENAINNYQEELGKVEASEGVWMLSNMLHYAEKQIEKIKIIERAFMPNFNSNEFKLRDRSLDKLMTSQYYPWSTLRENLSFSSTIFRHSLRLTATIILAFIIGSIFAFDKVYWILLTIVVIMRPGYGLTKERSFHRIIGTVAGGLIAFALLLFVTDPVIKATLAITSMILGFTFTSINYKVGATFVTIYVVFVYGIMTPNINDVIQYRILDTLVGAGLAFLANYFFWPSWEFMTQPIYIKKSIEANRDYLNEISIYYNAKGETTPSYRLARKNAFIEIGNLMASFQRMTQEPKSKQKQVQQVYKLAVLNHTLLSSLASLGTYVQTHKTSKASEAFNVVVQTVVKNLNYAITFANLEVSEQMATAENNEDLAMRFTELKNMRAKELKEAHLSDEDEFQLKMQEAQLVIEQLVWLTNLSESIVKASKQLSQTK</sequence>
<dbReference type="Pfam" id="PF13515">
    <property type="entry name" value="FUSC_2"/>
    <property type="match status" value="1"/>
</dbReference>
<feature type="transmembrane region" description="Helical" evidence="8">
    <location>
        <begin position="89"/>
        <end position="107"/>
    </location>
</feature>
<protein>
    <submittedName>
        <fullName evidence="11">FUSC family protein</fullName>
    </submittedName>
</protein>
<evidence type="ECO:0000256" key="8">
    <source>
        <dbReference type="SAM" id="Phobius"/>
    </source>
</evidence>
<evidence type="ECO:0000256" key="1">
    <source>
        <dbReference type="ARBA" id="ARBA00004651"/>
    </source>
</evidence>
<feature type="coiled-coil region" evidence="7">
    <location>
        <begin position="301"/>
        <end position="328"/>
    </location>
</feature>
<feature type="transmembrane region" description="Helical" evidence="8">
    <location>
        <begin position="63"/>
        <end position="83"/>
    </location>
</feature>
<proteinExistence type="inferred from homology"/>
<name>A0A3P3WB04_9FLAO</name>
<dbReference type="InterPro" id="IPR032692">
    <property type="entry name" value="YccS_N"/>
</dbReference>
<evidence type="ECO:0000259" key="10">
    <source>
        <dbReference type="Pfam" id="PF13515"/>
    </source>
</evidence>
<dbReference type="Pfam" id="PF12805">
    <property type="entry name" value="FUSC-like"/>
    <property type="match status" value="1"/>
</dbReference>
<dbReference type="Proteomes" id="UP000271937">
    <property type="component" value="Unassembled WGS sequence"/>
</dbReference>
<dbReference type="AlphaFoldDB" id="A0A3P3WB04"/>
<feature type="transmembrane region" description="Helical" evidence="8">
    <location>
        <begin position="451"/>
        <end position="469"/>
    </location>
</feature>
<evidence type="ECO:0000256" key="2">
    <source>
        <dbReference type="ARBA" id="ARBA00022475"/>
    </source>
</evidence>
<comment type="subcellular location">
    <subcellularLocation>
        <location evidence="1">Cell membrane</location>
        <topology evidence="1">Multi-pass membrane protein</topology>
    </subcellularLocation>
</comment>
<comment type="caution">
    <text evidence="11">The sequence shown here is derived from an EMBL/GenBank/DDBJ whole genome shotgun (WGS) entry which is preliminary data.</text>
</comment>
<feature type="domain" description="Integral membrane bound transporter" evidence="10">
    <location>
        <begin position="408"/>
        <end position="531"/>
    </location>
</feature>
<dbReference type="GO" id="GO:0005886">
    <property type="term" value="C:plasma membrane"/>
    <property type="evidence" value="ECO:0007669"/>
    <property type="project" value="UniProtKB-SubCell"/>
</dbReference>
<evidence type="ECO:0000256" key="4">
    <source>
        <dbReference type="ARBA" id="ARBA00022989"/>
    </source>
</evidence>
<dbReference type="InterPro" id="IPR049453">
    <property type="entry name" value="Memb_transporter_dom"/>
</dbReference>
<keyword evidence="3 8" id="KW-0812">Transmembrane</keyword>
<keyword evidence="4 8" id="KW-1133">Transmembrane helix</keyword>
<evidence type="ECO:0000259" key="9">
    <source>
        <dbReference type="Pfam" id="PF12805"/>
    </source>
</evidence>
<evidence type="ECO:0000256" key="6">
    <source>
        <dbReference type="ARBA" id="ARBA00043993"/>
    </source>
</evidence>
<feature type="transmembrane region" description="Helical" evidence="8">
    <location>
        <begin position="20"/>
        <end position="51"/>
    </location>
</feature>
<dbReference type="RefSeq" id="WP_125012404.1">
    <property type="nucleotide sequence ID" value="NZ_RQVR01000006.1"/>
</dbReference>
<keyword evidence="2" id="KW-1003">Cell membrane</keyword>
<comment type="similarity">
    <text evidence="6">Belongs to the YccS/YhfK family.</text>
</comment>
<dbReference type="PANTHER" id="PTHR30509:SF9">
    <property type="entry name" value="MULTIDRUG RESISTANCE PROTEIN MDTO"/>
    <property type="match status" value="1"/>
</dbReference>
<evidence type="ECO:0000256" key="7">
    <source>
        <dbReference type="SAM" id="Coils"/>
    </source>
</evidence>
<dbReference type="OrthoDB" id="8670769at2"/>
<accession>A0A3P3WB04</accession>
<dbReference type="PANTHER" id="PTHR30509">
    <property type="entry name" value="P-HYDROXYBENZOIC ACID EFFLUX PUMP SUBUNIT-RELATED"/>
    <property type="match status" value="1"/>
</dbReference>
<evidence type="ECO:0000256" key="5">
    <source>
        <dbReference type="ARBA" id="ARBA00023136"/>
    </source>
</evidence>
<keyword evidence="7" id="KW-0175">Coiled coil</keyword>
<feature type="transmembrane region" description="Helical" evidence="8">
    <location>
        <begin position="489"/>
        <end position="507"/>
    </location>
</feature>
<feature type="transmembrane region" description="Helical" evidence="8">
    <location>
        <begin position="136"/>
        <end position="160"/>
    </location>
</feature>
<evidence type="ECO:0000256" key="3">
    <source>
        <dbReference type="ARBA" id="ARBA00022692"/>
    </source>
</evidence>
<organism evidence="11 12">
    <name type="scientific">Flavobacterium macacae</name>
    <dbReference type="NCBI Taxonomy" id="2488993"/>
    <lineage>
        <taxon>Bacteria</taxon>
        <taxon>Pseudomonadati</taxon>
        <taxon>Bacteroidota</taxon>
        <taxon>Flavobacteriia</taxon>
        <taxon>Flavobacteriales</taxon>
        <taxon>Flavobacteriaceae</taxon>
        <taxon>Flavobacterium</taxon>
    </lineage>
</organism>
<dbReference type="EMBL" id="RQVR01000006">
    <property type="protein sequence ID" value="RRJ92200.1"/>
    <property type="molecule type" value="Genomic_DNA"/>
</dbReference>
<evidence type="ECO:0000313" key="11">
    <source>
        <dbReference type="EMBL" id="RRJ92200.1"/>
    </source>
</evidence>
<feature type="domain" description="Integral membrane protein YccS N-terminal" evidence="9">
    <location>
        <begin position="67"/>
        <end position="335"/>
    </location>
</feature>
<keyword evidence="5 8" id="KW-0472">Membrane</keyword>